<comment type="caution">
    <text evidence="1">The sequence shown here is derived from an EMBL/GenBank/DDBJ whole genome shotgun (WGS) entry which is preliminary data.</text>
</comment>
<evidence type="ECO:0000313" key="2">
    <source>
        <dbReference type="Proteomes" id="UP000623467"/>
    </source>
</evidence>
<reference evidence="1" key="1">
    <citation type="submission" date="2020-05" db="EMBL/GenBank/DDBJ databases">
        <title>Mycena genomes resolve the evolution of fungal bioluminescence.</title>
        <authorList>
            <person name="Tsai I.J."/>
        </authorList>
    </citation>
    <scope>NUCLEOTIDE SEQUENCE</scope>
    <source>
        <strain evidence="1">160909Yilan</strain>
    </source>
</reference>
<sequence length="112" mass="12570">MFSRPLSPLFSASDCPHSTLLHTSATVWPLTALHSHSPALNTPRTLHHTIFLEYVHVFDDVGYYVAAVQCPPRLPLFILSPSGARRALYLRHPPRLFNASHATFSPRRSLNT</sequence>
<name>A0A8H6XCI0_9AGAR</name>
<protein>
    <submittedName>
        <fullName evidence="1">Uncharacterized protein</fullName>
    </submittedName>
</protein>
<dbReference type="AlphaFoldDB" id="A0A8H6XCI0"/>
<evidence type="ECO:0000313" key="1">
    <source>
        <dbReference type="EMBL" id="KAF7338808.1"/>
    </source>
</evidence>
<gene>
    <name evidence="1" type="ORF">MSAN_02203500</name>
</gene>
<dbReference type="EMBL" id="JACAZH010000032">
    <property type="protein sequence ID" value="KAF7338808.1"/>
    <property type="molecule type" value="Genomic_DNA"/>
</dbReference>
<accession>A0A8H6XCI0</accession>
<proteinExistence type="predicted"/>
<organism evidence="1 2">
    <name type="scientific">Mycena sanguinolenta</name>
    <dbReference type="NCBI Taxonomy" id="230812"/>
    <lineage>
        <taxon>Eukaryota</taxon>
        <taxon>Fungi</taxon>
        <taxon>Dikarya</taxon>
        <taxon>Basidiomycota</taxon>
        <taxon>Agaricomycotina</taxon>
        <taxon>Agaricomycetes</taxon>
        <taxon>Agaricomycetidae</taxon>
        <taxon>Agaricales</taxon>
        <taxon>Marasmiineae</taxon>
        <taxon>Mycenaceae</taxon>
        <taxon>Mycena</taxon>
    </lineage>
</organism>
<dbReference type="Proteomes" id="UP000623467">
    <property type="component" value="Unassembled WGS sequence"/>
</dbReference>
<keyword evidence="2" id="KW-1185">Reference proteome</keyword>